<organism evidence="1 2">
    <name type="scientific">Xanthomonas citri pv. citri</name>
    <dbReference type="NCBI Taxonomy" id="611301"/>
    <lineage>
        <taxon>Bacteria</taxon>
        <taxon>Pseudomonadati</taxon>
        <taxon>Pseudomonadota</taxon>
        <taxon>Gammaproteobacteria</taxon>
        <taxon>Lysobacterales</taxon>
        <taxon>Lysobacteraceae</taxon>
        <taxon>Xanthomonas</taxon>
    </lineage>
</organism>
<name>A0A8I0HE52_XANCI</name>
<comment type="caution">
    <text evidence="1">The sequence shown here is derived from an EMBL/GenBank/DDBJ whole genome shotgun (WGS) entry which is preliminary data.</text>
</comment>
<dbReference type="AlphaFoldDB" id="A0A8I0HE52"/>
<reference evidence="1" key="1">
    <citation type="submission" date="2020-01" db="EMBL/GenBank/DDBJ databases">
        <authorList>
            <person name="Richard D."/>
        </authorList>
    </citation>
    <scope>NUCLEOTIDE SEQUENCE</scope>
    <source>
        <strain evidence="1">JP541</strain>
    </source>
</reference>
<evidence type="ECO:0000313" key="2">
    <source>
        <dbReference type="Proteomes" id="UP000653002"/>
    </source>
</evidence>
<accession>A0A8I0HE52</accession>
<proteinExistence type="predicted"/>
<protein>
    <submittedName>
        <fullName evidence="1">Uncharacterized protein</fullName>
    </submittedName>
</protein>
<dbReference type="EMBL" id="JAABFR010002228">
    <property type="protein sequence ID" value="MBD4339346.1"/>
    <property type="molecule type" value="Genomic_DNA"/>
</dbReference>
<gene>
    <name evidence="1" type="ORF">GUH15_25525</name>
</gene>
<sequence>MFRRYRAALAVSDGISGEHGSLHTRIHLRLGAIAHHHRPAQRQSATR</sequence>
<dbReference type="Proteomes" id="UP000653002">
    <property type="component" value="Unassembled WGS sequence"/>
</dbReference>
<evidence type="ECO:0000313" key="1">
    <source>
        <dbReference type="EMBL" id="MBD4339346.1"/>
    </source>
</evidence>